<gene>
    <name evidence="1" type="ORF">BT63DRAFT_461445</name>
</gene>
<dbReference type="EMBL" id="MU004246">
    <property type="protein sequence ID" value="KAF2663336.1"/>
    <property type="molecule type" value="Genomic_DNA"/>
</dbReference>
<evidence type="ECO:0000313" key="2">
    <source>
        <dbReference type="Proteomes" id="UP000799302"/>
    </source>
</evidence>
<protein>
    <submittedName>
        <fullName evidence="1">Uncharacterized protein</fullName>
    </submittedName>
</protein>
<keyword evidence="2" id="KW-1185">Reference proteome</keyword>
<accession>A0A6A6TV59</accession>
<proteinExistence type="predicted"/>
<dbReference type="AlphaFoldDB" id="A0A6A6TV59"/>
<sequence length="151" mass="18269">MQLKDTMPDKEKASFTAEKWARGKYNFTIPQMSYLYQEFTKKERRWICEQFFEMHGKFHTSIPRTRKELKQPFSCGPACICKRVQPSDQIFAWEVYSLTEIVHCIREADKVQERQWQFLYGNHATKDMKSTFQEFWIPDVAPSYHERWKPV</sequence>
<dbReference type="Proteomes" id="UP000799302">
    <property type="component" value="Unassembled WGS sequence"/>
</dbReference>
<name>A0A6A6TV59_9PEZI</name>
<organism evidence="1 2">
    <name type="scientific">Microthyrium microscopicum</name>
    <dbReference type="NCBI Taxonomy" id="703497"/>
    <lineage>
        <taxon>Eukaryota</taxon>
        <taxon>Fungi</taxon>
        <taxon>Dikarya</taxon>
        <taxon>Ascomycota</taxon>
        <taxon>Pezizomycotina</taxon>
        <taxon>Dothideomycetes</taxon>
        <taxon>Dothideomycetes incertae sedis</taxon>
        <taxon>Microthyriales</taxon>
        <taxon>Microthyriaceae</taxon>
        <taxon>Microthyrium</taxon>
    </lineage>
</organism>
<reference evidence="1" key="1">
    <citation type="journal article" date="2020" name="Stud. Mycol.">
        <title>101 Dothideomycetes genomes: a test case for predicting lifestyles and emergence of pathogens.</title>
        <authorList>
            <person name="Haridas S."/>
            <person name="Albert R."/>
            <person name="Binder M."/>
            <person name="Bloem J."/>
            <person name="Labutti K."/>
            <person name="Salamov A."/>
            <person name="Andreopoulos B."/>
            <person name="Baker S."/>
            <person name="Barry K."/>
            <person name="Bills G."/>
            <person name="Bluhm B."/>
            <person name="Cannon C."/>
            <person name="Castanera R."/>
            <person name="Culley D."/>
            <person name="Daum C."/>
            <person name="Ezra D."/>
            <person name="Gonzalez J."/>
            <person name="Henrissat B."/>
            <person name="Kuo A."/>
            <person name="Liang C."/>
            <person name="Lipzen A."/>
            <person name="Lutzoni F."/>
            <person name="Magnuson J."/>
            <person name="Mondo S."/>
            <person name="Nolan M."/>
            <person name="Ohm R."/>
            <person name="Pangilinan J."/>
            <person name="Park H.-J."/>
            <person name="Ramirez L."/>
            <person name="Alfaro M."/>
            <person name="Sun H."/>
            <person name="Tritt A."/>
            <person name="Yoshinaga Y."/>
            <person name="Zwiers L.-H."/>
            <person name="Turgeon B."/>
            <person name="Goodwin S."/>
            <person name="Spatafora J."/>
            <person name="Crous P."/>
            <person name="Grigoriev I."/>
        </authorList>
    </citation>
    <scope>NUCLEOTIDE SEQUENCE</scope>
    <source>
        <strain evidence="1">CBS 115976</strain>
    </source>
</reference>
<evidence type="ECO:0000313" key="1">
    <source>
        <dbReference type="EMBL" id="KAF2663336.1"/>
    </source>
</evidence>